<dbReference type="InterPro" id="IPR011006">
    <property type="entry name" value="CheY-like_superfamily"/>
</dbReference>
<name>A0A7V3N499_UNCC3</name>
<reference evidence="4" key="1">
    <citation type="journal article" date="2020" name="mSystems">
        <title>Genome- and Community-Level Interaction Insights into Carbon Utilization and Element Cycling Functions of Hydrothermarchaeota in Hydrothermal Sediment.</title>
        <authorList>
            <person name="Zhou Z."/>
            <person name="Liu Y."/>
            <person name="Xu W."/>
            <person name="Pan J."/>
            <person name="Luo Z.H."/>
            <person name="Li M."/>
        </authorList>
    </citation>
    <scope>NUCLEOTIDE SEQUENCE [LARGE SCALE GENOMIC DNA]</scope>
    <source>
        <strain evidence="4">SpSt-757</strain>
    </source>
</reference>
<evidence type="ECO:0000313" key="4">
    <source>
        <dbReference type="EMBL" id="HFZ08801.1"/>
    </source>
</evidence>
<keyword evidence="1 2" id="KW-0597">Phosphoprotein</keyword>
<evidence type="ECO:0000256" key="2">
    <source>
        <dbReference type="PROSITE-ProRule" id="PRU00169"/>
    </source>
</evidence>
<protein>
    <submittedName>
        <fullName evidence="4">Response regulator</fullName>
    </submittedName>
</protein>
<gene>
    <name evidence="4" type="ORF">ENV41_01555</name>
</gene>
<dbReference type="PANTHER" id="PTHR44591">
    <property type="entry name" value="STRESS RESPONSE REGULATOR PROTEIN 1"/>
    <property type="match status" value="1"/>
</dbReference>
<proteinExistence type="predicted"/>
<dbReference type="PROSITE" id="PS50110">
    <property type="entry name" value="RESPONSE_REGULATORY"/>
    <property type="match status" value="1"/>
</dbReference>
<dbReference type="SMART" id="SM00448">
    <property type="entry name" value="REC"/>
    <property type="match status" value="1"/>
</dbReference>
<evidence type="ECO:0000259" key="3">
    <source>
        <dbReference type="PROSITE" id="PS50110"/>
    </source>
</evidence>
<dbReference type="PANTHER" id="PTHR44591:SF3">
    <property type="entry name" value="RESPONSE REGULATORY DOMAIN-CONTAINING PROTEIN"/>
    <property type="match status" value="1"/>
</dbReference>
<dbReference type="SUPFAM" id="SSF52172">
    <property type="entry name" value="CheY-like"/>
    <property type="match status" value="1"/>
</dbReference>
<feature type="modified residue" description="4-aspartylphosphate" evidence="2">
    <location>
        <position position="51"/>
    </location>
</feature>
<sequence length="132" mass="14748">MKVLIIDDEEAVCKMYKMKLEMEGLQVFTALDGQSGIEIIKKEKPDVILLDIIMPRLNGFDVLKLLKEDKETKDIPVFLLTNLPQESGGEKGTELGAAGYLVKADYEPSALAKMIKAVVWQPRRDSNPRSSP</sequence>
<feature type="domain" description="Response regulatory" evidence="3">
    <location>
        <begin position="2"/>
        <end position="118"/>
    </location>
</feature>
<dbReference type="EMBL" id="DTGG01000053">
    <property type="protein sequence ID" value="HFZ08801.1"/>
    <property type="molecule type" value="Genomic_DNA"/>
</dbReference>
<accession>A0A7V3N499</accession>
<dbReference type="Pfam" id="PF00072">
    <property type="entry name" value="Response_reg"/>
    <property type="match status" value="1"/>
</dbReference>
<evidence type="ECO:0000256" key="1">
    <source>
        <dbReference type="ARBA" id="ARBA00022553"/>
    </source>
</evidence>
<dbReference type="InterPro" id="IPR050595">
    <property type="entry name" value="Bact_response_regulator"/>
</dbReference>
<dbReference type="AlphaFoldDB" id="A0A7V3N499"/>
<dbReference type="InterPro" id="IPR001789">
    <property type="entry name" value="Sig_transdc_resp-reg_receiver"/>
</dbReference>
<organism evidence="4">
    <name type="scientific">candidate division CPR3 bacterium</name>
    <dbReference type="NCBI Taxonomy" id="2268181"/>
    <lineage>
        <taxon>Bacteria</taxon>
        <taxon>Bacteria division CPR3</taxon>
    </lineage>
</organism>
<dbReference type="Gene3D" id="3.40.50.2300">
    <property type="match status" value="1"/>
</dbReference>
<dbReference type="GO" id="GO:0000160">
    <property type="term" value="P:phosphorelay signal transduction system"/>
    <property type="evidence" value="ECO:0007669"/>
    <property type="project" value="InterPro"/>
</dbReference>
<comment type="caution">
    <text evidence="4">The sequence shown here is derived from an EMBL/GenBank/DDBJ whole genome shotgun (WGS) entry which is preliminary data.</text>
</comment>